<protein>
    <submittedName>
        <fullName evidence="1">DUF3575 domain-containing protein</fullName>
    </submittedName>
</protein>
<dbReference type="RefSeq" id="WP_076595572.1">
    <property type="nucleotide sequence ID" value="NZ_SDLV01000019.1"/>
</dbReference>
<keyword evidence="2" id="KW-1185">Reference proteome</keyword>
<dbReference type="Pfam" id="PF12099">
    <property type="entry name" value="DUF3575"/>
    <property type="match status" value="1"/>
</dbReference>
<evidence type="ECO:0000313" key="2">
    <source>
        <dbReference type="Proteomes" id="UP000306038"/>
    </source>
</evidence>
<dbReference type="InterPro" id="IPR021958">
    <property type="entry name" value="DUF3575"/>
</dbReference>
<dbReference type="SUPFAM" id="SSF103515">
    <property type="entry name" value="Autotransporter"/>
    <property type="match status" value="1"/>
</dbReference>
<gene>
    <name evidence="1" type="ORF">EK417_10195</name>
</gene>
<accession>A0ABY2R7M9</accession>
<dbReference type="Proteomes" id="UP000306038">
    <property type="component" value="Unassembled WGS sequence"/>
</dbReference>
<reference evidence="1 2" key="1">
    <citation type="submission" date="2019-01" db="EMBL/GenBank/DDBJ databases">
        <authorList>
            <person name="B I."/>
            <person name="Ch S."/>
            <person name="Ch V.R."/>
        </authorList>
    </citation>
    <scope>NUCLEOTIDE SEQUENCE [LARGE SCALE GENOMIC DNA]</scope>
    <source>
        <strain evidence="1 2">JC507</strain>
    </source>
</reference>
<comment type="caution">
    <text evidence="1">The sequence shown here is derived from an EMBL/GenBank/DDBJ whole genome shotgun (WGS) entry which is preliminary data.</text>
</comment>
<name>A0ABY2R7M9_9FLAO</name>
<dbReference type="EMBL" id="SDLV01000019">
    <property type="protein sequence ID" value="THV59813.1"/>
    <property type="molecule type" value="Genomic_DNA"/>
</dbReference>
<organism evidence="1 2">
    <name type="scientific">Chryseobacterium candidae</name>
    <dbReference type="NCBI Taxonomy" id="1978493"/>
    <lineage>
        <taxon>Bacteria</taxon>
        <taxon>Pseudomonadati</taxon>
        <taxon>Bacteroidota</taxon>
        <taxon>Flavobacteriia</taxon>
        <taxon>Flavobacteriales</taxon>
        <taxon>Weeksellaceae</taxon>
        <taxon>Chryseobacterium group</taxon>
        <taxon>Chryseobacterium</taxon>
    </lineage>
</organism>
<dbReference type="InterPro" id="IPR036709">
    <property type="entry name" value="Autotransporte_beta_dom_sf"/>
</dbReference>
<sequence length="237" mass="26789">MKKTIIFSGLFLSILINAQKNNVMFNPFSLAFGKIQVGYERPINSNMTLGLTIGAKMSSGVFKISGLNTNAIQTDDFNYKGIELQPEYRWYLQKNVKNYTGFFLGSYYRYRNYNNKLAIVYRPNSADDSKNYNLESGLISHTLGFEVGYKLPVYKNLFVDFIIAGPGVSFNKVTLDTSGVNIEDQFYTDLAAAIKEKYSFVNNLNPNLNFKKDGNSNRSSKIVLPAFNYGVKVGYSF</sequence>
<proteinExistence type="predicted"/>
<evidence type="ECO:0000313" key="1">
    <source>
        <dbReference type="EMBL" id="THV59813.1"/>
    </source>
</evidence>